<protein>
    <recommendedName>
        <fullName evidence="1">HDOD domain-containing protein</fullName>
    </recommendedName>
</protein>
<comment type="caution">
    <text evidence="2">The sequence shown here is derived from an EMBL/GenBank/DDBJ whole genome shotgun (WGS) entry which is preliminary data.</text>
</comment>
<dbReference type="PIRSF" id="PIRSF036888">
    <property type="entry name" value="HDGYPm_UCP036888"/>
    <property type="match status" value="1"/>
</dbReference>
<gene>
    <name evidence="2" type="ORF">BTA35_0210225</name>
</gene>
<dbReference type="AlphaFoldDB" id="A0A1T1HBU8"/>
<evidence type="ECO:0000259" key="1">
    <source>
        <dbReference type="PROSITE" id="PS51833"/>
    </source>
</evidence>
<dbReference type="SUPFAM" id="SSF109604">
    <property type="entry name" value="HD-domain/PDEase-like"/>
    <property type="match status" value="1"/>
</dbReference>
<dbReference type="PANTHER" id="PTHR33525:SF3">
    <property type="entry name" value="RIBONUCLEASE Y"/>
    <property type="match status" value="1"/>
</dbReference>
<dbReference type="InterPro" id="IPR013976">
    <property type="entry name" value="HDOD"/>
</dbReference>
<organism evidence="2 3">
    <name type="scientific">Oceanospirillum linum</name>
    <dbReference type="NCBI Taxonomy" id="966"/>
    <lineage>
        <taxon>Bacteria</taxon>
        <taxon>Pseudomonadati</taxon>
        <taxon>Pseudomonadota</taxon>
        <taxon>Gammaproteobacteria</taxon>
        <taxon>Oceanospirillales</taxon>
        <taxon>Oceanospirillaceae</taxon>
        <taxon>Oceanospirillum</taxon>
    </lineage>
</organism>
<dbReference type="Gene3D" id="1.10.3210.10">
    <property type="entry name" value="Hypothetical protein af1432"/>
    <property type="match status" value="1"/>
</dbReference>
<sequence length="465" mass="52487">MSFKGLVLALQEALSQSVSPDNFPELLKNRLVPRNRATARQLIRSSVLESSDGVRHLLAFPAHCLLDMKLYQGYQAISPNAKQSLLKRKKIQSVPALPEVIDYNLIVDSRCFDPEIIFTESGDPSWLLEFTSEEYRSLTEEFSSARIEQFAIPLVSVRPNLTAVDQDEAEIKTAVETITSRRIRTRLAESIEIPPLPLSAHNIIMLRNDENADGDELASIVESDPSLASQVISWANSPYYGLPGQIHSIQDAVIRVLGFDLTMNLSLGLSMGKNIKMPSDGVFGYRGYWREAVMKAMLMERLVKQIPAAHRPVIGLSYLSGLVNNFGYLVIAEVFPPYFSLYCRYQEANPHVPAMYIERFLFGITREQIGSFLFQTWGVPDEVCSAIRHLHNPAYEGRHHQYANLLYIVNQLVCHDGEIRLGKLPEAILNRLHLERALVEKTIDEISDFNEELNSLAEMLEKASK</sequence>
<dbReference type="STRING" id="966.BTA35_0210225"/>
<dbReference type="PANTHER" id="PTHR33525">
    <property type="match status" value="1"/>
</dbReference>
<dbReference type="GO" id="GO:0002161">
    <property type="term" value="F:aminoacyl-tRNA deacylase activity"/>
    <property type="evidence" value="ECO:0007669"/>
    <property type="project" value="InterPro"/>
</dbReference>
<reference evidence="2" key="1">
    <citation type="submission" date="2017-02" db="EMBL/GenBank/DDBJ databases">
        <title>Draft Genome Sequence of the Salt Water Bacterium Oceanospirillum linum ATCC 11336.</title>
        <authorList>
            <person name="Trachtenberg A.M."/>
            <person name="Carney J.G."/>
            <person name="Linnane J.D."/>
            <person name="Rheaume B.A."/>
            <person name="Pitts N.L."/>
            <person name="Mykles D.L."/>
            <person name="Maclea K.S."/>
        </authorList>
    </citation>
    <scope>NUCLEOTIDE SEQUENCE [LARGE SCALE GENOMIC DNA]</scope>
    <source>
        <strain evidence="2">ATCC 11336</strain>
    </source>
</reference>
<dbReference type="EMBL" id="MTSD02000003">
    <property type="protein sequence ID" value="OOV87334.1"/>
    <property type="molecule type" value="Genomic_DNA"/>
</dbReference>
<feature type="domain" description="HDOD" evidence="1">
    <location>
        <begin position="193"/>
        <end position="393"/>
    </location>
</feature>
<name>A0A1T1HBU8_OCELI</name>
<keyword evidence="3" id="KW-1185">Reference proteome</keyword>
<dbReference type="InterPro" id="IPR052340">
    <property type="entry name" value="RNase_Y/CdgJ"/>
</dbReference>
<dbReference type="Pfam" id="PF08668">
    <property type="entry name" value="HDOD"/>
    <property type="match status" value="1"/>
</dbReference>
<dbReference type="Proteomes" id="UP000190064">
    <property type="component" value="Unassembled WGS sequence"/>
</dbReference>
<dbReference type="InterPro" id="IPR014627">
    <property type="entry name" value="UCP036888_HDGYP-like"/>
</dbReference>
<dbReference type="RefSeq" id="WP_160055003.1">
    <property type="nucleotide sequence ID" value="NZ_FXTS01000003.1"/>
</dbReference>
<dbReference type="PROSITE" id="PS51833">
    <property type="entry name" value="HDOD"/>
    <property type="match status" value="1"/>
</dbReference>
<proteinExistence type="predicted"/>
<dbReference type="InterPro" id="IPR036754">
    <property type="entry name" value="YbaK/aa-tRNA-synt-asso_dom_sf"/>
</dbReference>
<evidence type="ECO:0000313" key="2">
    <source>
        <dbReference type="EMBL" id="OOV87334.1"/>
    </source>
</evidence>
<accession>A0A1T1HBU8</accession>
<evidence type="ECO:0000313" key="3">
    <source>
        <dbReference type="Proteomes" id="UP000190064"/>
    </source>
</evidence>
<dbReference type="Gene3D" id="3.90.960.10">
    <property type="entry name" value="YbaK/aminoacyl-tRNA synthetase-associated domain"/>
    <property type="match status" value="1"/>
</dbReference>